<feature type="signal peptide" evidence="1">
    <location>
        <begin position="1"/>
        <end position="25"/>
    </location>
</feature>
<name>A0A5A4MJN9_CAPAN</name>
<protein>
    <submittedName>
        <fullName evidence="3">Thionin 3</fullName>
    </submittedName>
</protein>
<feature type="chain" id="PRO_5022787835" evidence="1">
    <location>
        <begin position="26"/>
        <end position="88"/>
    </location>
</feature>
<dbReference type="AlphaFoldDB" id="A0A5A4MJN9"/>
<gene>
    <name evidence="3" type="primary">Thio3</name>
</gene>
<reference evidence="3" key="1">
    <citation type="submission" date="2017-11" db="EMBL/GenBank/DDBJ databases">
        <title>Functional and molecular characterization of diverse thionins and defensins from Capsicum annuum flower.</title>
        <authorList>
            <person name="Kibe A.N."/>
            <person name="Nitnavare R.B."/>
            <person name="Jadhav A.R."/>
            <person name="Gadekar A."/>
            <person name="Tamhane V.A."/>
        </authorList>
    </citation>
    <scope>NUCLEOTIDE SEQUENCE</scope>
    <source>
        <tissue evidence="3">Flower</tissue>
    </source>
</reference>
<keyword evidence="1" id="KW-0732">Signal</keyword>
<accession>A0A5A4MJN9</accession>
<dbReference type="SUPFAM" id="SSF57095">
    <property type="entry name" value="Scorpion toxin-like"/>
    <property type="match status" value="1"/>
</dbReference>
<dbReference type="Pfam" id="PF00304">
    <property type="entry name" value="Gamma-thionin"/>
    <property type="match status" value="1"/>
</dbReference>
<dbReference type="SMR" id="A0A5A4MJN9"/>
<dbReference type="SMART" id="SM00505">
    <property type="entry name" value="Knot1"/>
    <property type="match status" value="1"/>
</dbReference>
<evidence type="ECO:0000259" key="2">
    <source>
        <dbReference type="SMART" id="SM00505"/>
    </source>
</evidence>
<sequence length="88" mass="9943">MARSIYFMAFLVLAMTLFVANEVQGKEICCKDVSRAVICSSDPLCKQICIEEENYEDGHCFTILRKCVCMRRCNVVQDVKTLAAKLLA</sequence>
<feature type="domain" description="Knottins-like" evidence="2">
    <location>
        <begin position="28"/>
        <end position="73"/>
    </location>
</feature>
<dbReference type="EMBL" id="MG387949">
    <property type="protein sequence ID" value="AXY96634.1"/>
    <property type="molecule type" value="mRNA"/>
</dbReference>
<dbReference type="InterPro" id="IPR036574">
    <property type="entry name" value="Scorpion_toxin-like_sf"/>
</dbReference>
<dbReference type="InterPro" id="IPR003614">
    <property type="entry name" value="Knottins"/>
</dbReference>
<dbReference type="GO" id="GO:0006952">
    <property type="term" value="P:defense response"/>
    <property type="evidence" value="ECO:0007669"/>
    <property type="project" value="InterPro"/>
</dbReference>
<evidence type="ECO:0000313" key="3">
    <source>
        <dbReference type="EMBL" id="AXY96634.1"/>
    </source>
</evidence>
<dbReference type="Gene3D" id="3.30.30.10">
    <property type="entry name" value="Knottin, scorpion toxin-like"/>
    <property type="match status" value="1"/>
</dbReference>
<evidence type="ECO:0000256" key="1">
    <source>
        <dbReference type="SAM" id="SignalP"/>
    </source>
</evidence>
<proteinExistence type="evidence at transcript level"/>
<organism evidence="3">
    <name type="scientific">Capsicum annuum</name>
    <name type="common">Capsicum pepper</name>
    <dbReference type="NCBI Taxonomy" id="4072"/>
    <lineage>
        <taxon>Eukaryota</taxon>
        <taxon>Viridiplantae</taxon>
        <taxon>Streptophyta</taxon>
        <taxon>Embryophyta</taxon>
        <taxon>Tracheophyta</taxon>
        <taxon>Spermatophyta</taxon>
        <taxon>Magnoliopsida</taxon>
        <taxon>eudicotyledons</taxon>
        <taxon>Gunneridae</taxon>
        <taxon>Pentapetalae</taxon>
        <taxon>asterids</taxon>
        <taxon>lamiids</taxon>
        <taxon>Solanales</taxon>
        <taxon>Solanaceae</taxon>
        <taxon>Solanoideae</taxon>
        <taxon>Capsiceae</taxon>
        <taxon>Capsicum</taxon>
    </lineage>
</organism>